<dbReference type="PANTHER" id="PTHR43198:SF2">
    <property type="entry name" value="SI:CH1073-67J19.1-RELATED"/>
    <property type="match status" value="1"/>
</dbReference>
<dbReference type="PANTHER" id="PTHR43198">
    <property type="entry name" value="BIFUNCTIONAL TH2 PROTEIN"/>
    <property type="match status" value="1"/>
</dbReference>
<reference evidence="1 2" key="1">
    <citation type="submission" date="2024-02" db="EMBL/GenBank/DDBJ databases">
        <authorList>
            <person name="Chen Y."/>
            <person name="Shah S."/>
            <person name="Dougan E. K."/>
            <person name="Thang M."/>
            <person name="Chan C."/>
        </authorList>
    </citation>
    <scope>NUCLEOTIDE SEQUENCE [LARGE SCALE GENOMIC DNA]</scope>
</reference>
<proteinExistence type="predicted"/>
<evidence type="ECO:0000313" key="2">
    <source>
        <dbReference type="Proteomes" id="UP001642464"/>
    </source>
</evidence>
<keyword evidence="2" id="KW-1185">Reference proteome</keyword>
<organism evidence="1 2">
    <name type="scientific">Durusdinium trenchii</name>
    <dbReference type="NCBI Taxonomy" id="1381693"/>
    <lineage>
        <taxon>Eukaryota</taxon>
        <taxon>Sar</taxon>
        <taxon>Alveolata</taxon>
        <taxon>Dinophyceae</taxon>
        <taxon>Suessiales</taxon>
        <taxon>Symbiodiniaceae</taxon>
        <taxon>Durusdinium</taxon>
    </lineage>
</organism>
<dbReference type="Gene3D" id="1.20.910.10">
    <property type="entry name" value="Heme oxygenase-like"/>
    <property type="match status" value="1"/>
</dbReference>
<gene>
    <name evidence="1" type="ORF">SCF082_LOCUS5182</name>
</gene>
<dbReference type="SUPFAM" id="SSF48613">
    <property type="entry name" value="Heme oxygenase-like"/>
    <property type="match status" value="1"/>
</dbReference>
<dbReference type="EMBL" id="CAXAMM010002778">
    <property type="protein sequence ID" value="CAK8997365.1"/>
    <property type="molecule type" value="Genomic_DNA"/>
</dbReference>
<dbReference type="InterPro" id="IPR004305">
    <property type="entry name" value="Thiaminase-2/PQQC"/>
</dbReference>
<dbReference type="InterPro" id="IPR050967">
    <property type="entry name" value="Thiamine_Salvage_TenA"/>
</dbReference>
<comment type="caution">
    <text evidence="1">The sequence shown here is derived from an EMBL/GenBank/DDBJ whole genome shotgun (WGS) entry which is preliminary data.</text>
</comment>
<sequence length="276" mass="30617">MTKGLLLLLSFLLPSSTCAKVLTGEVLWDGASDIHRKIWLSPFISEACSGDLDVLEFSQYMVQDIGCFMPGVIKVLHGLQDRSLKEQGTSGNLTVYFCQLHSRYVTYLAEEGSGWHLQNVTCSNSCQAYVDFLGDVARNKPLEQSVIAFAPCTVLWEWLGWKMSSCKGLSKNAYKTWIAGLGGKSSIVHQIDITSYPVQQSMKTFRAAMIHELDFFNSVSSHAPLATTTLATATSDSEGWYVLVVLVLGILLVAMWAMAAWRRVEAEPLERHLLNI</sequence>
<accession>A0ABP0I442</accession>
<name>A0ABP0I442_9DINO</name>
<dbReference type="Pfam" id="PF03070">
    <property type="entry name" value="TENA_THI-4"/>
    <property type="match status" value="1"/>
</dbReference>
<evidence type="ECO:0000313" key="1">
    <source>
        <dbReference type="EMBL" id="CAK8997365.1"/>
    </source>
</evidence>
<dbReference type="InterPro" id="IPR016084">
    <property type="entry name" value="Haem_Oase-like_multi-hlx"/>
</dbReference>
<protein>
    <submittedName>
        <fullName evidence="1">TENA_THI-4 domain-containing protein</fullName>
    </submittedName>
</protein>
<dbReference type="Proteomes" id="UP001642464">
    <property type="component" value="Unassembled WGS sequence"/>
</dbReference>